<dbReference type="EMBL" id="FQVE01000002">
    <property type="protein sequence ID" value="SHF19315.1"/>
    <property type="molecule type" value="Genomic_DNA"/>
</dbReference>
<evidence type="ECO:0000256" key="1">
    <source>
        <dbReference type="ARBA" id="ARBA00008136"/>
    </source>
</evidence>
<dbReference type="GO" id="GO:0006508">
    <property type="term" value="P:proteolysis"/>
    <property type="evidence" value="ECO:0007669"/>
    <property type="project" value="UniProtKB-KW"/>
</dbReference>
<name>A0A1M4ZN08_9FLAO</name>
<sequence>MCYYVDAKLSRKEIREVFNVETEFTEFKSEKMLSGFRAKGTVEKPLPIIIDENPDTAVIGDWGLLPFFSKDRTFQSKTLNAVIEELELKNSYKNSINKRCLVLVNGFYEWRSLDKFGNPDPEGKVKQLHRIHLDNGDKPFALAGIYNIWNDIITFSICTTKANTLMADVHNSKKRMPVVLNENDHLKWLNIPDYLDFAHPKYDVKLILENLEPEKTPNTLF</sequence>
<dbReference type="RefSeq" id="WP_073172589.1">
    <property type="nucleotide sequence ID" value="NZ_FQVE01000002.1"/>
</dbReference>
<dbReference type="InterPro" id="IPR036590">
    <property type="entry name" value="SRAP-like"/>
</dbReference>
<dbReference type="SUPFAM" id="SSF143081">
    <property type="entry name" value="BB1717-like"/>
    <property type="match status" value="1"/>
</dbReference>
<dbReference type="PANTHER" id="PTHR13604">
    <property type="entry name" value="DC12-RELATED"/>
    <property type="match status" value="1"/>
</dbReference>
<dbReference type="GO" id="GO:0003697">
    <property type="term" value="F:single-stranded DNA binding"/>
    <property type="evidence" value="ECO:0007669"/>
    <property type="project" value="InterPro"/>
</dbReference>
<keyword evidence="4 8" id="KW-0378">Hydrolase</keyword>
<dbReference type="GO" id="GO:0106300">
    <property type="term" value="P:protein-DNA covalent cross-linking repair"/>
    <property type="evidence" value="ECO:0007669"/>
    <property type="project" value="InterPro"/>
</dbReference>
<keyword evidence="3" id="KW-0227">DNA damage</keyword>
<accession>A0A1M4ZN08</accession>
<dbReference type="GO" id="GO:0008233">
    <property type="term" value="F:peptidase activity"/>
    <property type="evidence" value="ECO:0007669"/>
    <property type="project" value="UniProtKB-KW"/>
</dbReference>
<keyword evidence="7" id="KW-0456">Lyase</keyword>
<dbReference type="GO" id="GO:0016829">
    <property type="term" value="F:lyase activity"/>
    <property type="evidence" value="ECO:0007669"/>
    <property type="project" value="UniProtKB-KW"/>
</dbReference>
<evidence type="ECO:0000313" key="10">
    <source>
        <dbReference type="Proteomes" id="UP000184108"/>
    </source>
</evidence>
<evidence type="ECO:0000256" key="5">
    <source>
        <dbReference type="ARBA" id="ARBA00023124"/>
    </source>
</evidence>
<dbReference type="Proteomes" id="UP000184108">
    <property type="component" value="Unassembled WGS sequence"/>
</dbReference>
<gene>
    <name evidence="9" type="ORF">SAMN02787073_1646</name>
</gene>
<evidence type="ECO:0000256" key="3">
    <source>
        <dbReference type="ARBA" id="ARBA00022763"/>
    </source>
</evidence>
<dbReference type="Pfam" id="PF02586">
    <property type="entry name" value="SRAP"/>
    <property type="match status" value="1"/>
</dbReference>
<organism evidence="9 10">
    <name type="scientific">Chryseobacterium vrystaatense</name>
    <dbReference type="NCBI Taxonomy" id="307480"/>
    <lineage>
        <taxon>Bacteria</taxon>
        <taxon>Pseudomonadati</taxon>
        <taxon>Bacteroidota</taxon>
        <taxon>Flavobacteriia</taxon>
        <taxon>Flavobacteriales</taxon>
        <taxon>Weeksellaceae</taxon>
        <taxon>Chryseobacterium group</taxon>
        <taxon>Chryseobacterium</taxon>
    </lineage>
</organism>
<evidence type="ECO:0000256" key="7">
    <source>
        <dbReference type="ARBA" id="ARBA00023239"/>
    </source>
</evidence>
<keyword evidence="5" id="KW-0190">Covalent protein-DNA linkage</keyword>
<dbReference type="AlphaFoldDB" id="A0A1M4ZN08"/>
<reference evidence="10" key="1">
    <citation type="submission" date="2016-11" db="EMBL/GenBank/DDBJ databases">
        <authorList>
            <person name="Varghese N."/>
            <person name="Submissions S."/>
        </authorList>
    </citation>
    <scope>NUCLEOTIDE SEQUENCE [LARGE SCALE GENOMIC DNA]</scope>
    <source>
        <strain evidence="10">YR203</strain>
    </source>
</reference>
<comment type="similarity">
    <text evidence="1 8">Belongs to the SOS response-associated peptidase family.</text>
</comment>
<keyword evidence="2 8" id="KW-0645">Protease</keyword>
<proteinExistence type="inferred from homology"/>
<dbReference type="EC" id="3.4.-.-" evidence="8"/>
<protein>
    <recommendedName>
        <fullName evidence="8">Abasic site processing protein</fullName>
        <ecNumber evidence="8">3.4.-.-</ecNumber>
    </recommendedName>
</protein>
<evidence type="ECO:0000256" key="6">
    <source>
        <dbReference type="ARBA" id="ARBA00023125"/>
    </source>
</evidence>
<evidence type="ECO:0000256" key="2">
    <source>
        <dbReference type="ARBA" id="ARBA00022670"/>
    </source>
</evidence>
<dbReference type="Gene3D" id="3.90.1680.10">
    <property type="entry name" value="SOS response associated peptidase-like"/>
    <property type="match status" value="1"/>
</dbReference>
<dbReference type="InterPro" id="IPR003738">
    <property type="entry name" value="SRAP"/>
</dbReference>
<keyword evidence="6" id="KW-0238">DNA-binding</keyword>
<evidence type="ECO:0000256" key="8">
    <source>
        <dbReference type="RuleBase" id="RU364100"/>
    </source>
</evidence>
<evidence type="ECO:0000313" key="9">
    <source>
        <dbReference type="EMBL" id="SHF19315.1"/>
    </source>
</evidence>
<evidence type="ECO:0000256" key="4">
    <source>
        <dbReference type="ARBA" id="ARBA00022801"/>
    </source>
</evidence>
<dbReference type="PANTHER" id="PTHR13604:SF0">
    <property type="entry name" value="ABASIC SITE PROCESSING PROTEIN HMCES"/>
    <property type="match status" value="1"/>
</dbReference>